<dbReference type="InterPro" id="IPR039390">
    <property type="entry name" value="1_2-HQD/HQD"/>
</dbReference>
<sequence>MPSQKLKIVDMSDETITQNTIAINSQHNNARFKFILNSLVQHLHDFARETRLTTKEWEAGIEFLTQTGKMSSDIRQEFVLLSDIMGFSVLVDSISHPKPEEATIGTLLGPFHTHDAEEHESGTSITSADKGEPLLIEGKLTDIRGNPIEGATIDLWHCDKDGFYDTQYIDRSGPDMRGIYKSKADGSFVIKATKPVPYPIPHDGPVGKLLQKLERHPYRPAHIHFIIEKEGYDSLVTALYHRGDPYETSDAVFGVKTPLLFELDRIGKDRAEKYGMKQDDWLLQWHFKIITAAESKKLVEEKNTEALKKVNVRFTINEDGLPEAAPLD</sequence>
<evidence type="ECO:0000256" key="6">
    <source>
        <dbReference type="ARBA" id="ARBA00023004"/>
    </source>
</evidence>
<keyword evidence="3" id="KW-0479">Metal-binding</keyword>
<dbReference type="Pfam" id="PF00775">
    <property type="entry name" value="Dioxygenase_C"/>
    <property type="match status" value="1"/>
</dbReference>
<dbReference type="GO" id="GO:0008199">
    <property type="term" value="F:ferric iron binding"/>
    <property type="evidence" value="ECO:0007669"/>
    <property type="project" value="InterPro"/>
</dbReference>
<evidence type="ECO:0000256" key="1">
    <source>
        <dbReference type="ARBA" id="ARBA00001965"/>
    </source>
</evidence>
<dbReference type="InParanoid" id="A3LYE3"/>
<feature type="domain" description="Intradiol ring-cleavage dioxygenases" evidence="7">
    <location>
        <begin position="136"/>
        <end position="164"/>
    </location>
</feature>
<dbReference type="OMA" id="PFWRANQ"/>
<comment type="cofactor">
    <cofactor evidence="1">
        <name>Fe(3+)</name>
        <dbReference type="ChEBI" id="CHEBI:29034"/>
    </cofactor>
</comment>
<dbReference type="OrthoDB" id="5238185at2759"/>
<evidence type="ECO:0000313" key="9">
    <source>
        <dbReference type="Proteomes" id="UP000002258"/>
    </source>
</evidence>
<reference evidence="8 9" key="1">
    <citation type="journal article" date="2007" name="Nat. Biotechnol.">
        <title>Genome sequence of the lignocellulose-bioconverting and xylose-fermenting yeast Pichia stipitis.</title>
        <authorList>
            <person name="Jeffries T.W."/>
            <person name="Grigoriev I.V."/>
            <person name="Grimwood J."/>
            <person name="Laplaza J.M."/>
            <person name="Aerts A."/>
            <person name="Salamov A."/>
            <person name="Schmutz J."/>
            <person name="Lindquist E."/>
            <person name="Dehal P."/>
            <person name="Shapiro H."/>
            <person name="Jin Y.S."/>
            <person name="Passoth V."/>
            <person name="Richardson P.M."/>
        </authorList>
    </citation>
    <scope>NUCLEOTIDE SEQUENCE [LARGE SCALE GENOMIC DNA]</scope>
    <source>
        <strain evidence="9">ATCC 58785 / CBS 6054 / NBRC 10063 / NRRL Y-11545</strain>
    </source>
</reference>
<dbReference type="InterPro" id="IPR007535">
    <property type="entry name" value="Catechol_dOase_N"/>
</dbReference>
<dbReference type="HOGENOM" id="CLU_046727_2_0_1"/>
<evidence type="ECO:0000256" key="3">
    <source>
        <dbReference type="ARBA" id="ARBA00022723"/>
    </source>
</evidence>
<dbReference type="KEGG" id="pic:PICST_62287"/>
<dbReference type="PROSITE" id="PS00083">
    <property type="entry name" value="INTRADIOL_DIOXYGENAS"/>
    <property type="match status" value="1"/>
</dbReference>
<dbReference type="GO" id="GO:0009712">
    <property type="term" value="P:catechol-containing compound metabolic process"/>
    <property type="evidence" value="ECO:0007669"/>
    <property type="project" value="InterPro"/>
</dbReference>
<protein>
    <submittedName>
        <fullName evidence="8">6-chlorohydroxyquinol-1,2-dioxygenase</fullName>
        <ecNumber evidence="8">1.13.11.37</ecNumber>
    </submittedName>
</protein>
<gene>
    <name evidence="8" type="primary">HQD1</name>
    <name evidence="8" type="ORF">PICST_62287</name>
</gene>
<dbReference type="RefSeq" id="XP_001385997.1">
    <property type="nucleotide sequence ID" value="XM_001385960.1"/>
</dbReference>
<keyword evidence="6" id="KW-0408">Iron</keyword>
<dbReference type="EC" id="1.13.11.37" evidence="8"/>
<dbReference type="PANTHER" id="PTHR33711">
    <property type="entry name" value="DIOXYGENASE, PUTATIVE (AFU_ORTHOLOGUE AFUA_2G02910)-RELATED"/>
    <property type="match status" value="1"/>
</dbReference>
<dbReference type="CDD" id="cd03461">
    <property type="entry name" value="1_2-HQD"/>
    <property type="match status" value="1"/>
</dbReference>
<dbReference type="InterPro" id="IPR015889">
    <property type="entry name" value="Intradiol_dOase_core"/>
</dbReference>
<dbReference type="GO" id="GO:0047074">
    <property type="term" value="F:4-hydroxycatechol 1,2-dioxygenase activity"/>
    <property type="evidence" value="ECO:0007669"/>
    <property type="project" value="UniProtKB-EC"/>
</dbReference>
<dbReference type="GeneID" id="4840231"/>
<evidence type="ECO:0000259" key="7">
    <source>
        <dbReference type="PROSITE" id="PS00083"/>
    </source>
</evidence>
<keyword evidence="9" id="KW-1185">Reference proteome</keyword>
<dbReference type="InterPro" id="IPR050770">
    <property type="entry name" value="Intradiol_RC_Dioxygenase"/>
</dbReference>
<accession>A3LYE3</accession>
<dbReference type="EMBL" id="CP000500">
    <property type="protein sequence ID" value="ABN67968.1"/>
    <property type="molecule type" value="Genomic_DNA"/>
</dbReference>
<dbReference type="Gene3D" id="2.60.130.10">
    <property type="entry name" value="Aromatic compound dioxygenase"/>
    <property type="match status" value="1"/>
</dbReference>
<dbReference type="SUPFAM" id="SSF49482">
    <property type="entry name" value="Aromatic compound dioxygenase"/>
    <property type="match status" value="1"/>
</dbReference>
<evidence type="ECO:0000256" key="5">
    <source>
        <dbReference type="ARBA" id="ARBA00023002"/>
    </source>
</evidence>
<comment type="similarity">
    <text evidence="2">Belongs to the intradiol ring-cleavage dioxygenase family.</text>
</comment>
<dbReference type="GO" id="GO:0018576">
    <property type="term" value="F:catechol 1,2-dioxygenase activity"/>
    <property type="evidence" value="ECO:0007669"/>
    <property type="project" value="InterPro"/>
</dbReference>
<dbReference type="InterPro" id="IPR000627">
    <property type="entry name" value="Intradiol_dOase_C"/>
</dbReference>
<evidence type="ECO:0000313" key="8">
    <source>
        <dbReference type="EMBL" id="ABN67968.1"/>
    </source>
</evidence>
<keyword evidence="4 8" id="KW-0223">Dioxygenase</keyword>
<proteinExistence type="inferred from homology"/>
<evidence type="ECO:0000256" key="4">
    <source>
        <dbReference type="ARBA" id="ARBA00022964"/>
    </source>
</evidence>
<evidence type="ECO:0000256" key="2">
    <source>
        <dbReference type="ARBA" id="ARBA00007825"/>
    </source>
</evidence>
<name>A3LYE3_PICST</name>
<keyword evidence="5 8" id="KW-0560">Oxidoreductase</keyword>
<dbReference type="Pfam" id="PF04444">
    <property type="entry name" value="Dioxygenase_N"/>
    <property type="match status" value="1"/>
</dbReference>
<dbReference type="PANTHER" id="PTHR33711:SF7">
    <property type="entry name" value="INTRADIOL RING-CLEAVAGE DIOXYGENASES DOMAIN-CONTAINING PROTEIN-RELATED"/>
    <property type="match status" value="1"/>
</dbReference>
<organism evidence="8 9">
    <name type="scientific">Scheffersomyces stipitis (strain ATCC 58785 / CBS 6054 / NBRC 10063 / NRRL Y-11545)</name>
    <name type="common">Yeast</name>
    <name type="synonym">Pichia stipitis</name>
    <dbReference type="NCBI Taxonomy" id="322104"/>
    <lineage>
        <taxon>Eukaryota</taxon>
        <taxon>Fungi</taxon>
        <taxon>Dikarya</taxon>
        <taxon>Ascomycota</taxon>
        <taxon>Saccharomycotina</taxon>
        <taxon>Pichiomycetes</taxon>
        <taxon>Debaryomycetaceae</taxon>
        <taxon>Scheffersomyces</taxon>
    </lineage>
</organism>
<dbReference type="Proteomes" id="UP000002258">
    <property type="component" value="Chromosome 6"/>
</dbReference>
<dbReference type="AlphaFoldDB" id="A3LYE3"/>
<dbReference type="eggNOG" id="ENOG502QWDJ">
    <property type="taxonomic scope" value="Eukaryota"/>
</dbReference>